<dbReference type="Gene3D" id="3.60.130.30">
    <property type="match status" value="1"/>
</dbReference>
<dbReference type="AlphaFoldDB" id="A0AA38U516"/>
<evidence type="ECO:0000313" key="2">
    <source>
        <dbReference type="Proteomes" id="UP001163846"/>
    </source>
</evidence>
<name>A0AA38U516_9AGAR</name>
<gene>
    <name evidence="1" type="ORF">F5878DRAFT_548312</name>
</gene>
<protein>
    <submittedName>
        <fullName evidence="1">Uncharacterized protein</fullName>
    </submittedName>
</protein>
<organism evidence="1 2">
    <name type="scientific">Lentinula raphanica</name>
    <dbReference type="NCBI Taxonomy" id="153919"/>
    <lineage>
        <taxon>Eukaryota</taxon>
        <taxon>Fungi</taxon>
        <taxon>Dikarya</taxon>
        <taxon>Basidiomycota</taxon>
        <taxon>Agaricomycotina</taxon>
        <taxon>Agaricomycetes</taxon>
        <taxon>Agaricomycetidae</taxon>
        <taxon>Agaricales</taxon>
        <taxon>Marasmiineae</taxon>
        <taxon>Omphalotaceae</taxon>
        <taxon>Lentinula</taxon>
    </lineage>
</organism>
<proteinExistence type="predicted"/>
<keyword evidence="2" id="KW-1185">Reference proteome</keyword>
<sequence>MALIPRPQSPGWDDVIDSVDRRLQYIGAQARLNSSQCDHRRGQYATLPTGLGFGGGRTEPGHYANSAHNARLMDEFLNDQAVQLVARFVDAGLQTLFPKLHRFLENLLEKILVDNPDLKRMFAGCCYGACHVNLLSAWTRPHQDYFNILFAMCCAFSVGNFDHTRGGHLIAWEFGVVTEFPPGTAIFLPSAWVTHANVPIESHERRSSIAFFMSSGLARWYHNGYMSDKSFQELATDRQLQSWKEARSKLWEVGLEMLLPDS</sequence>
<evidence type="ECO:0000313" key="1">
    <source>
        <dbReference type="EMBL" id="KAJ3832351.1"/>
    </source>
</evidence>
<accession>A0AA38U516</accession>
<comment type="caution">
    <text evidence="1">The sequence shown here is derived from an EMBL/GenBank/DDBJ whole genome shotgun (WGS) entry which is preliminary data.</text>
</comment>
<dbReference type="EMBL" id="MU806989">
    <property type="protein sequence ID" value="KAJ3832351.1"/>
    <property type="molecule type" value="Genomic_DNA"/>
</dbReference>
<reference evidence="1" key="1">
    <citation type="submission" date="2022-08" db="EMBL/GenBank/DDBJ databases">
        <authorList>
            <consortium name="DOE Joint Genome Institute"/>
            <person name="Min B."/>
            <person name="Riley R."/>
            <person name="Sierra-Patev S."/>
            <person name="Naranjo-Ortiz M."/>
            <person name="Looney B."/>
            <person name="Konkel Z."/>
            <person name="Slot J.C."/>
            <person name="Sakamoto Y."/>
            <person name="Steenwyk J.L."/>
            <person name="Rokas A."/>
            <person name="Carro J."/>
            <person name="Camarero S."/>
            <person name="Ferreira P."/>
            <person name="Molpeceres G."/>
            <person name="Ruiz-Duenas F.J."/>
            <person name="Serrano A."/>
            <person name="Henrissat B."/>
            <person name="Drula E."/>
            <person name="Hughes K.W."/>
            <person name="Mata J.L."/>
            <person name="Ishikawa N.K."/>
            <person name="Vargas-Isla R."/>
            <person name="Ushijima S."/>
            <person name="Smith C.A."/>
            <person name="Ahrendt S."/>
            <person name="Andreopoulos W."/>
            <person name="He G."/>
            <person name="Labutti K."/>
            <person name="Lipzen A."/>
            <person name="Ng V."/>
            <person name="Sandor L."/>
            <person name="Barry K."/>
            <person name="Martinez A.T."/>
            <person name="Xiao Y."/>
            <person name="Gibbons J.G."/>
            <person name="Terashima K."/>
            <person name="Hibbett D.S."/>
            <person name="Grigoriev I.V."/>
        </authorList>
    </citation>
    <scope>NUCLEOTIDE SEQUENCE</scope>
    <source>
        <strain evidence="1">TFB9207</strain>
    </source>
</reference>
<dbReference type="Proteomes" id="UP001163846">
    <property type="component" value="Unassembled WGS sequence"/>
</dbReference>